<dbReference type="InterPro" id="IPR025486">
    <property type="entry name" value="DUF4378"/>
</dbReference>
<feature type="compositionally biased region" description="Basic and acidic residues" evidence="1">
    <location>
        <begin position="536"/>
        <end position="546"/>
    </location>
</feature>
<feature type="region of interest" description="Disordered" evidence="1">
    <location>
        <begin position="400"/>
        <end position="431"/>
    </location>
</feature>
<evidence type="ECO:0000313" key="5">
    <source>
        <dbReference type="Proteomes" id="UP001632038"/>
    </source>
</evidence>
<feature type="domain" description="DUF3741" evidence="3">
    <location>
        <begin position="77"/>
        <end position="97"/>
    </location>
</feature>
<gene>
    <name evidence="4" type="ORF">CASFOL_027634</name>
</gene>
<evidence type="ECO:0000313" key="4">
    <source>
        <dbReference type="EMBL" id="KAL3628588.1"/>
    </source>
</evidence>
<comment type="caution">
    <text evidence="4">The sequence shown here is derived from an EMBL/GenBank/DDBJ whole genome shotgun (WGS) entry which is preliminary data.</text>
</comment>
<accession>A0ABD3CFD3</accession>
<name>A0ABD3CFD3_9LAMI</name>
<dbReference type="InterPro" id="IPR032795">
    <property type="entry name" value="DUF3741-assoc"/>
</dbReference>
<sequence length="785" mass="89476">MERARHRKSKSASGIEGLQHILKQKVAARLSTDSRSYIDGSKRDDMFMLEFGQSPLRRAYGIPMKKLLAEEMSRDVEPKRRSPSVIARLMGFEGLPSPRLSHSQQKRLSEIYYQQKNDFVNARSKSQRRTDQQEFKDVYEDLEASHITNRRCSSRWSASSILTKPEMALIQQKLVDAKRLSTNEKLENHIAVLKPSNSEKYESKSKALRSERDNISKSLKREDGLLLEPHSRHRAHHISFSPSRNEEKTLPTRIVVLKPNLEKKMKEYPSPSRNVGLSKPISNEAREIAREITTKMRDVGCDEARGYDASGSESEGFESCCRKSFEENNVRVNREAKKRLSDRWKMTHKYQNLEHGVSKGRTLGEMLAISDRSNHSNGKTSSSVGISSKDGWADEIITKSSSRSKSVTPSTSRSSKRSTYRDENVKRSLSHEEDYSALSRYMKARGKKPCPSEGVSDDEVDSLSEANFEIRMEANIKELSEKRSVFQMCVKEEKSKSPVVDVAMIAETGTQKQPCLQELHEIPCKQASPSLPPNRESSESYKETVEHPSPISVLHVPFPEDTSSSESFDRVSAELQELRLKLQLLKMESNAGADVATLFPIGEEEENETLPSPVVSEGNNEADWEYSYAHDVLIASGLQESIDFNIFTASWYSPDCPLDPNLFDDLEKRSNDQTTTTISERRLLFDRINYAVLQIYVEHFDSCPWVMPKLTGCDLRREKRGVREAVEKLIDREVSGFEVSEKVVDREMQWWGVKGEIEEMGNEIEKVLIDEMIDEVVVLCNMYVS</sequence>
<dbReference type="EMBL" id="JAVIJP010000036">
    <property type="protein sequence ID" value="KAL3628588.1"/>
    <property type="molecule type" value="Genomic_DNA"/>
</dbReference>
<feature type="compositionally biased region" description="Basic and acidic residues" evidence="1">
    <location>
        <begin position="419"/>
        <end position="431"/>
    </location>
</feature>
<dbReference type="Proteomes" id="UP001632038">
    <property type="component" value="Unassembled WGS sequence"/>
</dbReference>
<keyword evidence="5" id="KW-1185">Reference proteome</keyword>
<dbReference type="PANTHER" id="PTHR46836">
    <property type="entry name" value="AFADIN"/>
    <property type="match status" value="1"/>
</dbReference>
<protein>
    <recommendedName>
        <fullName evidence="6">DUF4378 domain-containing protein</fullName>
    </recommendedName>
</protein>
<dbReference type="Pfam" id="PF14383">
    <property type="entry name" value="VARLMGL"/>
    <property type="match status" value="1"/>
</dbReference>
<reference evidence="5" key="1">
    <citation type="journal article" date="2024" name="IScience">
        <title>Strigolactones Initiate the Formation of Haustorium-like Structures in Castilleja.</title>
        <authorList>
            <person name="Buerger M."/>
            <person name="Peterson D."/>
            <person name="Chory J."/>
        </authorList>
    </citation>
    <scope>NUCLEOTIDE SEQUENCE [LARGE SCALE GENOMIC DNA]</scope>
</reference>
<evidence type="ECO:0000256" key="1">
    <source>
        <dbReference type="SAM" id="MobiDB-lite"/>
    </source>
</evidence>
<evidence type="ECO:0008006" key="6">
    <source>
        <dbReference type="Google" id="ProtNLM"/>
    </source>
</evidence>
<dbReference type="Pfam" id="PF14309">
    <property type="entry name" value="DUF4378"/>
    <property type="match status" value="1"/>
</dbReference>
<feature type="region of interest" description="Disordered" evidence="1">
    <location>
        <begin position="525"/>
        <end position="546"/>
    </location>
</feature>
<feature type="compositionally biased region" description="Low complexity" evidence="1">
    <location>
        <begin position="400"/>
        <end position="413"/>
    </location>
</feature>
<organism evidence="4 5">
    <name type="scientific">Castilleja foliolosa</name>
    <dbReference type="NCBI Taxonomy" id="1961234"/>
    <lineage>
        <taxon>Eukaryota</taxon>
        <taxon>Viridiplantae</taxon>
        <taxon>Streptophyta</taxon>
        <taxon>Embryophyta</taxon>
        <taxon>Tracheophyta</taxon>
        <taxon>Spermatophyta</taxon>
        <taxon>Magnoliopsida</taxon>
        <taxon>eudicotyledons</taxon>
        <taxon>Gunneridae</taxon>
        <taxon>Pentapetalae</taxon>
        <taxon>asterids</taxon>
        <taxon>lamiids</taxon>
        <taxon>Lamiales</taxon>
        <taxon>Orobanchaceae</taxon>
        <taxon>Pedicularideae</taxon>
        <taxon>Castillejinae</taxon>
        <taxon>Castilleja</taxon>
    </lineage>
</organism>
<feature type="domain" description="DUF4378" evidence="2">
    <location>
        <begin position="625"/>
        <end position="775"/>
    </location>
</feature>
<proteinExistence type="predicted"/>
<dbReference type="AlphaFoldDB" id="A0ABD3CFD3"/>
<dbReference type="PANTHER" id="PTHR46836:SF8">
    <property type="entry name" value="AFADIN"/>
    <property type="match status" value="1"/>
</dbReference>
<evidence type="ECO:0000259" key="2">
    <source>
        <dbReference type="Pfam" id="PF14309"/>
    </source>
</evidence>
<evidence type="ECO:0000259" key="3">
    <source>
        <dbReference type="Pfam" id="PF14383"/>
    </source>
</evidence>